<organism evidence="6 7">
    <name type="scientific">Rhamnusium bicolor</name>
    <dbReference type="NCBI Taxonomy" id="1586634"/>
    <lineage>
        <taxon>Eukaryota</taxon>
        <taxon>Metazoa</taxon>
        <taxon>Ecdysozoa</taxon>
        <taxon>Arthropoda</taxon>
        <taxon>Hexapoda</taxon>
        <taxon>Insecta</taxon>
        <taxon>Pterygota</taxon>
        <taxon>Neoptera</taxon>
        <taxon>Endopterygota</taxon>
        <taxon>Coleoptera</taxon>
        <taxon>Polyphaga</taxon>
        <taxon>Cucujiformia</taxon>
        <taxon>Chrysomeloidea</taxon>
        <taxon>Cerambycidae</taxon>
        <taxon>Lepturinae</taxon>
        <taxon>Rhagiini</taxon>
        <taxon>Rhamnusium</taxon>
    </lineage>
</organism>
<protein>
    <recommendedName>
        <fullName evidence="4">MORN repeat-containing protein 3</fullName>
    </recommendedName>
</protein>
<name>A0AAV8ZIJ5_9CUCU</name>
<dbReference type="Proteomes" id="UP001162156">
    <property type="component" value="Unassembled WGS sequence"/>
</dbReference>
<evidence type="ECO:0000256" key="1">
    <source>
        <dbReference type="ARBA" id="ARBA00004218"/>
    </source>
</evidence>
<dbReference type="SMART" id="SM00698">
    <property type="entry name" value="MORN"/>
    <property type="match status" value="6"/>
</dbReference>
<evidence type="ECO:0000256" key="3">
    <source>
        <dbReference type="ARBA" id="ARBA00023329"/>
    </source>
</evidence>
<dbReference type="InterPro" id="IPR052472">
    <property type="entry name" value="MORN3"/>
</dbReference>
<evidence type="ECO:0000256" key="5">
    <source>
        <dbReference type="ARBA" id="ARBA00045851"/>
    </source>
</evidence>
<dbReference type="PANTHER" id="PTHR46511">
    <property type="entry name" value="MORN REPEAT-CONTAINING PROTEIN 3"/>
    <property type="match status" value="1"/>
</dbReference>
<evidence type="ECO:0000313" key="6">
    <source>
        <dbReference type="EMBL" id="KAJ8964568.1"/>
    </source>
</evidence>
<dbReference type="GO" id="GO:0001669">
    <property type="term" value="C:acrosomal vesicle"/>
    <property type="evidence" value="ECO:0007669"/>
    <property type="project" value="UniProtKB-SubCell"/>
</dbReference>
<dbReference type="SUPFAM" id="SSF82185">
    <property type="entry name" value="Histone H3 K4-specific methyltransferase SET7/9 N-terminal domain"/>
    <property type="match status" value="2"/>
</dbReference>
<gene>
    <name evidence="6" type="ORF">NQ314_004872</name>
</gene>
<sequence length="270" mass="31448">SILLQIKMPFFKYNKGVLPRSRRLEKLAEKNGLKHMIFNTVGDKYIGEWKKNEKNGKGQLYSVKNQQLYEGDLERNFRHGFGVLAYQLPGLKVYSLEYRGDWKNGHMNGHGLRIYRDGSFYLGHWKNSKRHGYGQMWYSDKAFYDGDWVKDVRQGLGLLVRADGNRYEGAWHADMKHGKGRFFFLDTGQMQDGVWWEDYCTFSIIFNLPFRQTSVQPVMYPVPIVCLVNAEDICVIQEWRALGGLDEPCLAEDSDDEHRFSTYSTSPSII</sequence>
<comment type="subcellular location">
    <subcellularLocation>
        <location evidence="1">Cytoplasmic vesicle</location>
        <location evidence="1">Secretory vesicle</location>
        <location evidence="1">Acrosome</location>
    </subcellularLocation>
</comment>
<keyword evidence="7" id="KW-1185">Reference proteome</keyword>
<comment type="caution">
    <text evidence="6">The sequence shown here is derived from an EMBL/GenBank/DDBJ whole genome shotgun (WGS) entry which is preliminary data.</text>
</comment>
<feature type="non-terminal residue" evidence="6">
    <location>
        <position position="1"/>
    </location>
</feature>
<evidence type="ECO:0000313" key="7">
    <source>
        <dbReference type="Proteomes" id="UP001162156"/>
    </source>
</evidence>
<dbReference type="InterPro" id="IPR003409">
    <property type="entry name" value="MORN"/>
</dbReference>
<reference evidence="6" key="1">
    <citation type="journal article" date="2023" name="Insect Mol. Biol.">
        <title>Genome sequencing provides insights into the evolution of gene families encoding plant cell wall-degrading enzymes in longhorned beetles.</title>
        <authorList>
            <person name="Shin N.R."/>
            <person name="Okamura Y."/>
            <person name="Kirsch R."/>
            <person name="Pauchet Y."/>
        </authorList>
    </citation>
    <scope>NUCLEOTIDE SEQUENCE</scope>
    <source>
        <strain evidence="6">RBIC_L_NR</strain>
    </source>
</reference>
<dbReference type="AlphaFoldDB" id="A0AAV8ZIJ5"/>
<dbReference type="PANTHER" id="PTHR46511:SF1">
    <property type="entry name" value="MORN REPEAT-CONTAINING PROTEIN 3"/>
    <property type="match status" value="1"/>
</dbReference>
<evidence type="ECO:0000256" key="4">
    <source>
        <dbReference type="ARBA" id="ARBA00039854"/>
    </source>
</evidence>
<evidence type="ECO:0000256" key="2">
    <source>
        <dbReference type="ARBA" id="ARBA00022737"/>
    </source>
</evidence>
<keyword evidence="3" id="KW-0968">Cytoplasmic vesicle</keyword>
<accession>A0AAV8ZIJ5</accession>
<dbReference type="Pfam" id="PF02493">
    <property type="entry name" value="MORN"/>
    <property type="match status" value="6"/>
</dbReference>
<proteinExistence type="predicted"/>
<keyword evidence="2" id="KW-0677">Repeat</keyword>
<comment type="function">
    <text evidence="5">Assembles a suppression complex (suppresome) by tethering SIRT1 and MDM2 to regulate composite modifications of p53/TP53. Confers both deacetylation-mediated functional inactivation, by SIRT1, and ubiquitination-dependent degradation, by MDM2, of p53/TP53, promoting a proliferative and cell survival behaviors. May play a role in the regulation of spermatogenesis.</text>
</comment>
<dbReference type="EMBL" id="JANEYF010001344">
    <property type="protein sequence ID" value="KAJ8964568.1"/>
    <property type="molecule type" value="Genomic_DNA"/>
</dbReference>
<dbReference type="Gene3D" id="2.20.110.10">
    <property type="entry name" value="Histone H3 K4-specific methyltransferase SET7/9 N-terminal domain"/>
    <property type="match status" value="2"/>
</dbReference>